<evidence type="ECO:0000256" key="1">
    <source>
        <dbReference type="RuleBase" id="RU003767"/>
    </source>
</evidence>
<evidence type="ECO:0000259" key="2">
    <source>
        <dbReference type="Pfam" id="PF16211"/>
    </source>
</evidence>
<evidence type="ECO:0000313" key="4">
    <source>
        <dbReference type="Proteomes" id="UP001055439"/>
    </source>
</evidence>
<dbReference type="InterPro" id="IPR032454">
    <property type="entry name" value="Histone_H2A_C"/>
</dbReference>
<dbReference type="GO" id="GO:0000786">
    <property type="term" value="C:nucleosome"/>
    <property type="evidence" value="ECO:0007669"/>
    <property type="project" value="UniProtKB-KW"/>
</dbReference>
<organism evidence="3 4">
    <name type="scientific">Musa troglodytarum</name>
    <name type="common">fe'i banana</name>
    <dbReference type="NCBI Taxonomy" id="320322"/>
    <lineage>
        <taxon>Eukaryota</taxon>
        <taxon>Viridiplantae</taxon>
        <taxon>Streptophyta</taxon>
        <taxon>Embryophyta</taxon>
        <taxon>Tracheophyta</taxon>
        <taxon>Spermatophyta</taxon>
        <taxon>Magnoliopsida</taxon>
        <taxon>Liliopsida</taxon>
        <taxon>Zingiberales</taxon>
        <taxon>Musaceae</taxon>
        <taxon>Musa</taxon>
    </lineage>
</organism>
<accession>A0A9E7JM49</accession>
<protein>
    <recommendedName>
        <fullName evidence="1">Histone H2A</fullName>
    </recommendedName>
</protein>
<reference evidence="3" key="1">
    <citation type="submission" date="2022-05" db="EMBL/GenBank/DDBJ databases">
        <title>The Musa troglodytarum L. genome provides insights into the mechanism of non-climacteric behaviour and enrichment of carotenoids.</title>
        <authorList>
            <person name="Wang J."/>
        </authorList>
    </citation>
    <scope>NUCLEOTIDE SEQUENCE</scope>
    <source>
        <tissue evidence="3">Leaf</tissue>
    </source>
</reference>
<dbReference type="SMART" id="SM00414">
    <property type="entry name" value="H2A"/>
    <property type="match status" value="1"/>
</dbReference>
<dbReference type="AlphaFoldDB" id="A0A9E7JM49"/>
<dbReference type="EMBL" id="CP097504">
    <property type="protein sequence ID" value="URD85801.1"/>
    <property type="molecule type" value="Genomic_DNA"/>
</dbReference>
<dbReference type="InterPro" id="IPR002119">
    <property type="entry name" value="Histone_H2A"/>
</dbReference>
<dbReference type="GO" id="GO:0046982">
    <property type="term" value="F:protein heterodimerization activity"/>
    <property type="evidence" value="ECO:0007669"/>
    <property type="project" value="InterPro"/>
</dbReference>
<feature type="domain" description="Histone H2A C-terminal" evidence="2">
    <location>
        <begin position="45"/>
        <end position="76"/>
    </location>
</feature>
<keyword evidence="1" id="KW-0544">Nucleosome core</keyword>
<keyword evidence="1" id="KW-0539">Nucleus</keyword>
<dbReference type="PANTHER" id="PTHR23430">
    <property type="entry name" value="HISTONE H2A"/>
    <property type="match status" value="1"/>
</dbReference>
<dbReference type="SUPFAM" id="SSF47113">
    <property type="entry name" value="Histone-fold"/>
    <property type="match status" value="1"/>
</dbReference>
<evidence type="ECO:0000313" key="3">
    <source>
        <dbReference type="EMBL" id="URD85801.1"/>
    </source>
</evidence>
<gene>
    <name evidence="3" type="ORF">MUK42_26691</name>
</gene>
<dbReference type="GO" id="GO:0005634">
    <property type="term" value="C:nucleus"/>
    <property type="evidence" value="ECO:0007669"/>
    <property type="project" value="UniProtKB-SubCell"/>
</dbReference>
<proteinExistence type="inferred from homology"/>
<dbReference type="Proteomes" id="UP001055439">
    <property type="component" value="Chromosome 2"/>
</dbReference>
<name>A0A9E7JM49_9LILI</name>
<keyword evidence="1" id="KW-0238">DNA-binding</keyword>
<dbReference type="InterPro" id="IPR009072">
    <property type="entry name" value="Histone-fold"/>
</dbReference>
<comment type="similarity">
    <text evidence="1">Belongs to the histone H2A family.</text>
</comment>
<dbReference type="GO" id="GO:0030527">
    <property type="term" value="F:structural constituent of chromatin"/>
    <property type="evidence" value="ECO:0007669"/>
    <property type="project" value="InterPro"/>
</dbReference>
<sequence length="83" mass="9255">IWHSSPLEYLTIEVLELVGNAVRDNKKNRIISRHIQLAIGNNEKLSKLLGTVTIVNCNVLPNIHQTVLPSKARKGKGDIRSMS</sequence>
<comment type="subunit">
    <text evidence="1">The nucleosome is a histone octamer containing two molecules each of H2A, H2B, H3 and H4 assembled in one H3-H4 heterotetramer and two H2A-H2B heterodimers. The octamer wraps approximately 147 bp of DNA.</text>
</comment>
<dbReference type="PRINTS" id="PR00620">
    <property type="entry name" value="HISTONEH2A"/>
</dbReference>
<dbReference type="GO" id="GO:0003677">
    <property type="term" value="F:DNA binding"/>
    <property type="evidence" value="ECO:0007669"/>
    <property type="project" value="UniProtKB-KW"/>
</dbReference>
<dbReference type="Gene3D" id="1.10.20.10">
    <property type="entry name" value="Histone, subunit A"/>
    <property type="match status" value="1"/>
</dbReference>
<dbReference type="OrthoDB" id="9421954at2759"/>
<dbReference type="Pfam" id="PF16211">
    <property type="entry name" value="Histone_H2A_C"/>
    <property type="match status" value="1"/>
</dbReference>
<comment type="subcellular location">
    <subcellularLocation>
        <location evidence="1">Nucleus</location>
    </subcellularLocation>
</comment>
<keyword evidence="4" id="KW-1185">Reference proteome</keyword>
<feature type="non-terminal residue" evidence="3">
    <location>
        <position position="1"/>
    </location>
</feature>
<keyword evidence="1" id="KW-0158">Chromosome</keyword>